<reference evidence="1 2" key="1">
    <citation type="submission" date="2021-04" db="EMBL/GenBank/DDBJ databases">
        <title>Whole-genome sequencing of Saccharopolyspora endophytica KCTC 19397.</title>
        <authorList>
            <person name="Ay H."/>
            <person name="Saygin H."/>
            <person name="Sahin N."/>
        </authorList>
    </citation>
    <scope>NUCLEOTIDE SEQUENCE [LARGE SCALE GENOMIC DNA]</scope>
    <source>
        <strain evidence="1 2">KCTC 19397</strain>
    </source>
</reference>
<comment type="caution">
    <text evidence="1">The sequence shown here is derived from an EMBL/GenBank/DDBJ whole genome shotgun (WGS) entry which is preliminary data.</text>
</comment>
<dbReference type="InterPro" id="IPR029052">
    <property type="entry name" value="Metallo-depent_PP-like"/>
</dbReference>
<dbReference type="InterPro" id="IPR006311">
    <property type="entry name" value="TAT_signal"/>
</dbReference>
<dbReference type="Proteomes" id="UP000674084">
    <property type="component" value="Unassembled WGS sequence"/>
</dbReference>
<dbReference type="PROSITE" id="PS51318">
    <property type="entry name" value="TAT"/>
    <property type="match status" value="1"/>
</dbReference>
<dbReference type="SUPFAM" id="SSF56300">
    <property type="entry name" value="Metallo-dependent phosphatases"/>
    <property type="match status" value="1"/>
</dbReference>
<dbReference type="NCBIfam" id="TIGR03767">
    <property type="entry name" value="P_acnes_RR"/>
    <property type="match status" value="1"/>
</dbReference>
<accession>A0ABS5DJB4</accession>
<dbReference type="RefSeq" id="WP_210971560.1">
    <property type="nucleotide sequence ID" value="NZ_JAGPXE010000009.1"/>
</dbReference>
<evidence type="ECO:0000313" key="2">
    <source>
        <dbReference type="Proteomes" id="UP000674084"/>
    </source>
</evidence>
<dbReference type="InterPro" id="IPR022506">
    <property type="entry name" value="Metallophosphoesterase_PPA1498"/>
</dbReference>
<dbReference type="EMBL" id="JAGPXE010000009">
    <property type="protein sequence ID" value="MBQ0926380.1"/>
    <property type="molecule type" value="Genomic_DNA"/>
</dbReference>
<sequence length="560" mass="60977">MADLSRRGFMLAAGITGMALGVGSASASPRPARTTLEGAAQPASGGEGYRRLIAGPGWPQVVRTELAVADPGRVDRRVPITAFTQFTDLHVTDAQSPARFEYLHPLAGGAFRPQETLGALAAAHLVQRVNALRTGPVTGAPMDFMITTGDSTDNHEFAELDWYFAVLNGGRIAQNTGAAHYEGVQDSGDPLYWHPEGGVEDRFREAGFPVLPGLLTDALQPFASPGLDIPWYAVFGNHDNSVMGTLADQVIPRVNDWYTGDRKIIGRDEREAAAVAEMLHGTREASGRMVLDGNTIVRTVTPDERRHPFTTEQFIAAHLDEANTGPGPIGHGFDSADPKPYYTFRIAPGVTGIAMDSTNTAGLAEGSIGLTQYRWLQDVLTRGSSTYYDELGREQSRDATDELFVLFSHHTSDTMTALWPDFRSPGEARVGGDGVVRLLQRFPNVLAWVNGHTHRNTITPHAADEPERGFWEINTASHVDFPQLARTIEIADNRDGTLSLFTTLIEADSPYQADYDDRSPAGLAALYRELSFNDPHTDLSRLGSYTDRNTELLVPGRLPV</sequence>
<evidence type="ECO:0000313" key="1">
    <source>
        <dbReference type="EMBL" id="MBQ0926380.1"/>
    </source>
</evidence>
<keyword evidence="2" id="KW-1185">Reference proteome</keyword>
<name>A0ABS5DJB4_9PSEU</name>
<proteinExistence type="predicted"/>
<gene>
    <name evidence="1" type="ORF">KBO27_20745</name>
</gene>
<protein>
    <submittedName>
        <fullName evidence="1">TIGR03767 family metallophosphoesterase</fullName>
    </submittedName>
</protein>
<organism evidence="1 2">
    <name type="scientific">Saccharopolyspora endophytica</name>
    <dbReference type="NCBI Taxonomy" id="543886"/>
    <lineage>
        <taxon>Bacteria</taxon>
        <taxon>Bacillati</taxon>
        <taxon>Actinomycetota</taxon>
        <taxon>Actinomycetes</taxon>
        <taxon>Pseudonocardiales</taxon>
        <taxon>Pseudonocardiaceae</taxon>
        <taxon>Saccharopolyspora</taxon>
    </lineage>
</organism>